<sequence>MAAELPLPADELARRLNEALGRVGGVRMRVVSAGMGGTSDEPAVRFRVSVAEAGMWDVAVPMDPLDLEPGVNTSALVAVLHANLLEWWDLKDREARIARWGRAV</sequence>
<dbReference type="Proteomes" id="UP000261811">
    <property type="component" value="Unassembled WGS sequence"/>
</dbReference>
<reference evidence="1 2" key="1">
    <citation type="submission" date="2018-08" db="EMBL/GenBank/DDBJ databases">
        <title>Actinomadura jelena sp. nov., a novel Actinomycete isolated from soil in Chad.</title>
        <authorList>
            <person name="Shi L."/>
        </authorList>
    </citation>
    <scope>NUCLEOTIDE SEQUENCE [LARGE SCALE GENOMIC DNA]</scope>
    <source>
        <strain evidence="1 2">NEAU-G17</strain>
    </source>
</reference>
<dbReference type="RefSeq" id="WP_117359294.1">
    <property type="nucleotide sequence ID" value="NZ_QURH01000334.1"/>
</dbReference>
<comment type="caution">
    <text evidence="1">The sequence shown here is derived from an EMBL/GenBank/DDBJ whole genome shotgun (WGS) entry which is preliminary data.</text>
</comment>
<keyword evidence="2" id="KW-1185">Reference proteome</keyword>
<name>A0A372JHS4_9ACTN</name>
<dbReference type="AlphaFoldDB" id="A0A372JHS4"/>
<evidence type="ECO:0000313" key="1">
    <source>
        <dbReference type="EMBL" id="RFU39561.1"/>
    </source>
</evidence>
<dbReference type="OrthoDB" id="3579066at2"/>
<accession>A0A372JHS4</accession>
<proteinExistence type="predicted"/>
<organism evidence="1 2">
    <name type="scientific">Actinomadura logoneensis</name>
    <dbReference type="NCBI Taxonomy" id="2293572"/>
    <lineage>
        <taxon>Bacteria</taxon>
        <taxon>Bacillati</taxon>
        <taxon>Actinomycetota</taxon>
        <taxon>Actinomycetes</taxon>
        <taxon>Streptosporangiales</taxon>
        <taxon>Thermomonosporaceae</taxon>
        <taxon>Actinomadura</taxon>
    </lineage>
</organism>
<dbReference type="EMBL" id="QURH01000334">
    <property type="protein sequence ID" value="RFU39561.1"/>
    <property type="molecule type" value="Genomic_DNA"/>
</dbReference>
<gene>
    <name evidence="1" type="ORF">DZF91_21730</name>
</gene>
<evidence type="ECO:0000313" key="2">
    <source>
        <dbReference type="Proteomes" id="UP000261811"/>
    </source>
</evidence>
<protein>
    <submittedName>
        <fullName evidence="1">Uncharacterized protein</fullName>
    </submittedName>
</protein>